<feature type="transmembrane region" description="Helical" evidence="1">
    <location>
        <begin position="6"/>
        <end position="26"/>
    </location>
</feature>
<gene>
    <name evidence="2" type="ORF">J2Z64_003467</name>
</gene>
<evidence type="ECO:0000313" key="3">
    <source>
        <dbReference type="Proteomes" id="UP001138793"/>
    </source>
</evidence>
<accession>A0A9X1CDM1</accession>
<evidence type="ECO:0000256" key="1">
    <source>
        <dbReference type="SAM" id="Phobius"/>
    </source>
</evidence>
<proteinExistence type="predicted"/>
<keyword evidence="1" id="KW-0472">Membrane</keyword>
<reference evidence="2" key="1">
    <citation type="submission" date="2021-03" db="EMBL/GenBank/DDBJ databases">
        <title>Genomic Encyclopedia of Type Strains, Phase IV (KMG-IV): sequencing the most valuable type-strain genomes for metagenomic binning, comparative biology and taxonomic classification.</title>
        <authorList>
            <person name="Goeker M."/>
        </authorList>
    </citation>
    <scope>NUCLEOTIDE SEQUENCE</scope>
    <source>
        <strain evidence="2">DSM 107338</strain>
    </source>
</reference>
<dbReference type="AlphaFoldDB" id="A0A9X1CDM1"/>
<keyword evidence="3" id="KW-1185">Reference proteome</keyword>
<keyword evidence="1" id="KW-1133">Transmembrane helix</keyword>
<comment type="caution">
    <text evidence="2">The sequence shown here is derived from an EMBL/GenBank/DDBJ whole genome shotgun (WGS) entry which is preliminary data.</text>
</comment>
<keyword evidence="1" id="KW-0812">Transmembrane</keyword>
<dbReference type="EMBL" id="JAGGMB010000013">
    <property type="protein sequence ID" value="MBP2079196.1"/>
    <property type="molecule type" value="Genomic_DNA"/>
</dbReference>
<organism evidence="2 3">
    <name type="scientific">Oceanobacillus polygoni</name>
    <dbReference type="NCBI Taxonomy" id="1235259"/>
    <lineage>
        <taxon>Bacteria</taxon>
        <taxon>Bacillati</taxon>
        <taxon>Bacillota</taxon>
        <taxon>Bacilli</taxon>
        <taxon>Bacillales</taxon>
        <taxon>Bacillaceae</taxon>
        <taxon>Oceanobacillus</taxon>
    </lineage>
</organism>
<protein>
    <submittedName>
        <fullName evidence="2">Uncharacterized protein</fullName>
    </submittedName>
</protein>
<name>A0A9X1CDM1_9BACI</name>
<dbReference type="Proteomes" id="UP001138793">
    <property type="component" value="Unassembled WGS sequence"/>
</dbReference>
<sequence>MDLIITTFVALIGVFVLTIRAFTAVYKNRLKDSDE</sequence>
<evidence type="ECO:0000313" key="2">
    <source>
        <dbReference type="EMBL" id="MBP2079196.1"/>
    </source>
</evidence>